<dbReference type="PROSITE" id="PS51485">
    <property type="entry name" value="PHYTOCYANIN"/>
    <property type="match status" value="1"/>
</dbReference>
<keyword evidence="1" id="KW-1015">Disulfide bond</keyword>
<keyword evidence="4" id="KW-0732">Signal</keyword>
<evidence type="ECO:0000256" key="2">
    <source>
        <dbReference type="ARBA" id="ARBA00023180"/>
    </source>
</evidence>
<evidence type="ECO:0000256" key="1">
    <source>
        <dbReference type="ARBA" id="ARBA00023157"/>
    </source>
</evidence>
<keyword evidence="2" id="KW-0325">Glycoprotein</keyword>
<dbReference type="GO" id="GO:0009055">
    <property type="term" value="F:electron transfer activity"/>
    <property type="evidence" value="ECO:0007669"/>
    <property type="project" value="InterPro"/>
</dbReference>
<evidence type="ECO:0000313" key="6">
    <source>
        <dbReference type="EMBL" id="CAH9075718.1"/>
    </source>
</evidence>
<sequence length="195" mass="20536">MEMDKIMIFMVVLGSVIQYGGAQKVHVVGDNICWSIPPSNDAYSNWASLNIFKVGDILEFDFKSGEHNVVEVSRDSFETCTTNIAINTPITNGPARLTLNSTGDHFYICSFETHCKLGQKLAIIVVSDATPPSGPNNSCTPPSPPASRASPTPSPSVPSPSNSTTGPSGSTAPSDGATDPPKSDHRSSSSAMLHA</sequence>
<dbReference type="Pfam" id="PF02298">
    <property type="entry name" value="Cu_bind_like"/>
    <property type="match status" value="1"/>
</dbReference>
<gene>
    <name evidence="6" type="ORF">CEPIT_LOCUS5619</name>
</gene>
<feature type="domain" description="Phytocyanin" evidence="5">
    <location>
        <begin position="24"/>
        <end position="127"/>
    </location>
</feature>
<evidence type="ECO:0000313" key="7">
    <source>
        <dbReference type="Proteomes" id="UP001152523"/>
    </source>
</evidence>
<feature type="non-terminal residue" evidence="6">
    <location>
        <position position="195"/>
    </location>
</feature>
<feature type="signal peptide" evidence="4">
    <location>
        <begin position="1"/>
        <end position="22"/>
    </location>
</feature>
<evidence type="ECO:0000256" key="4">
    <source>
        <dbReference type="SAM" id="SignalP"/>
    </source>
</evidence>
<dbReference type="AlphaFoldDB" id="A0AAV0CFG9"/>
<dbReference type="Gene3D" id="2.60.40.420">
    <property type="entry name" value="Cupredoxins - blue copper proteins"/>
    <property type="match status" value="1"/>
</dbReference>
<dbReference type="GO" id="GO:0005886">
    <property type="term" value="C:plasma membrane"/>
    <property type="evidence" value="ECO:0007669"/>
    <property type="project" value="TreeGrafter"/>
</dbReference>
<feature type="compositionally biased region" description="Low complexity" evidence="3">
    <location>
        <begin position="159"/>
        <end position="174"/>
    </location>
</feature>
<feature type="chain" id="PRO_5043762578" description="Phytocyanin domain-containing protein" evidence="4">
    <location>
        <begin position="23"/>
        <end position="195"/>
    </location>
</feature>
<dbReference type="EMBL" id="CAMAPF010000030">
    <property type="protein sequence ID" value="CAH9075718.1"/>
    <property type="molecule type" value="Genomic_DNA"/>
</dbReference>
<dbReference type="PANTHER" id="PTHR33021:SF325">
    <property type="entry name" value="PHYTOCYANIN DOMAIN-CONTAINING PROTEIN"/>
    <property type="match status" value="1"/>
</dbReference>
<evidence type="ECO:0000256" key="3">
    <source>
        <dbReference type="SAM" id="MobiDB-lite"/>
    </source>
</evidence>
<proteinExistence type="predicted"/>
<name>A0AAV0CFG9_9ASTE</name>
<dbReference type="SUPFAM" id="SSF49503">
    <property type="entry name" value="Cupredoxins"/>
    <property type="match status" value="1"/>
</dbReference>
<dbReference type="InterPro" id="IPR003245">
    <property type="entry name" value="Phytocyanin_dom"/>
</dbReference>
<protein>
    <recommendedName>
        <fullName evidence="5">Phytocyanin domain-containing protein</fullName>
    </recommendedName>
</protein>
<dbReference type="FunFam" id="2.60.40.420:FF:000034">
    <property type="entry name" value="Cupredoxin superfamily protein"/>
    <property type="match status" value="1"/>
</dbReference>
<accession>A0AAV0CFG9</accession>
<dbReference type="PANTHER" id="PTHR33021">
    <property type="entry name" value="BLUE COPPER PROTEIN"/>
    <property type="match status" value="1"/>
</dbReference>
<organism evidence="6 7">
    <name type="scientific">Cuscuta epithymum</name>
    <dbReference type="NCBI Taxonomy" id="186058"/>
    <lineage>
        <taxon>Eukaryota</taxon>
        <taxon>Viridiplantae</taxon>
        <taxon>Streptophyta</taxon>
        <taxon>Embryophyta</taxon>
        <taxon>Tracheophyta</taxon>
        <taxon>Spermatophyta</taxon>
        <taxon>Magnoliopsida</taxon>
        <taxon>eudicotyledons</taxon>
        <taxon>Gunneridae</taxon>
        <taxon>Pentapetalae</taxon>
        <taxon>asterids</taxon>
        <taxon>lamiids</taxon>
        <taxon>Solanales</taxon>
        <taxon>Convolvulaceae</taxon>
        <taxon>Cuscuteae</taxon>
        <taxon>Cuscuta</taxon>
        <taxon>Cuscuta subgen. Cuscuta</taxon>
    </lineage>
</organism>
<dbReference type="InterPro" id="IPR039391">
    <property type="entry name" value="Phytocyanin-like"/>
</dbReference>
<feature type="region of interest" description="Disordered" evidence="3">
    <location>
        <begin position="131"/>
        <end position="195"/>
    </location>
</feature>
<evidence type="ECO:0000259" key="5">
    <source>
        <dbReference type="PROSITE" id="PS51485"/>
    </source>
</evidence>
<dbReference type="Proteomes" id="UP001152523">
    <property type="component" value="Unassembled WGS sequence"/>
</dbReference>
<keyword evidence="7" id="KW-1185">Reference proteome</keyword>
<reference evidence="6" key="1">
    <citation type="submission" date="2022-07" db="EMBL/GenBank/DDBJ databases">
        <authorList>
            <person name="Macas J."/>
            <person name="Novak P."/>
            <person name="Neumann P."/>
        </authorList>
    </citation>
    <scope>NUCLEOTIDE SEQUENCE</scope>
</reference>
<comment type="caution">
    <text evidence="6">The sequence shown here is derived from an EMBL/GenBank/DDBJ whole genome shotgun (WGS) entry which is preliminary data.</text>
</comment>
<dbReference type="InterPro" id="IPR008972">
    <property type="entry name" value="Cupredoxin"/>
</dbReference>